<evidence type="ECO:0000256" key="4">
    <source>
        <dbReference type="ARBA" id="ARBA00022989"/>
    </source>
</evidence>
<keyword evidence="4 6" id="KW-1133">Transmembrane helix</keyword>
<evidence type="ECO:0000256" key="2">
    <source>
        <dbReference type="ARBA" id="ARBA00022475"/>
    </source>
</evidence>
<dbReference type="Pfam" id="PF02653">
    <property type="entry name" value="BPD_transp_2"/>
    <property type="match status" value="1"/>
</dbReference>
<comment type="subcellular location">
    <subcellularLocation>
        <location evidence="1">Cell membrane</location>
        <topology evidence="1">Multi-pass membrane protein</topology>
    </subcellularLocation>
</comment>
<evidence type="ECO:0000256" key="1">
    <source>
        <dbReference type="ARBA" id="ARBA00004651"/>
    </source>
</evidence>
<keyword evidence="2" id="KW-1003">Cell membrane</keyword>
<feature type="transmembrane region" description="Helical" evidence="6">
    <location>
        <begin position="135"/>
        <end position="155"/>
    </location>
</feature>
<evidence type="ECO:0000313" key="7">
    <source>
        <dbReference type="EMBL" id="CUU56529.1"/>
    </source>
</evidence>
<feature type="transmembrane region" description="Helical" evidence="6">
    <location>
        <begin position="26"/>
        <end position="47"/>
    </location>
</feature>
<dbReference type="PANTHER" id="PTHR30482">
    <property type="entry name" value="HIGH-AFFINITY BRANCHED-CHAIN AMINO ACID TRANSPORT SYSTEM PERMEASE"/>
    <property type="match status" value="1"/>
</dbReference>
<dbReference type="EMBL" id="FAOZ01000008">
    <property type="protein sequence ID" value="CUU56529.1"/>
    <property type="molecule type" value="Genomic_DNA"/>
</dbReference>
<feature type="transmembrane region" description="Helical" evidence="6">
    <location>
        <begin position="234"/>
        <end position="256"/>
    </location>
</feature>
<evidence type="ECO:0000313" key="8">
    <source>
        <dbReference type="Proteomes" id="UP000198802"/>
    </source>
</evidence>
<dbReference type="RefSeq" id="WP_131799465.1">
    <property type="nucleotide sequence ID" value="NZ_FAOZ01000008.1"/>
</dbReference>
<feature type="transmembrane region" description="Helical" evidence="6">
    <location>
        <begin position="189"/>
        <end position="208"/>
    </location>
</feature>
<dbReference type="InterPro" id="IPR043428">
    <property type="entry name" value="LivM-like"/>
</dbReference>
<evidence type="ECO:0000256" key="3">
    <source>
        <dbReference type="ARBA" id="ARBA00022692"/>
    </source>
</evidence>
<sequence length="342" mass="35496">MTATTTAEVTASGTAPEAGRRPSRRLLLGLAVATVVLVAGLAMPSVVADAYTMGLAVEAALLGLLALGIGFLARHLGLISLGHTAFFGGAAYAVGIAVNRWGWDPLPSVLFGVLVGTVIAVLMGVLVVRASGMGFLMLTLALSQALYQLCVQTAFRPLTGAYDGLLIGLDADSSFVGLSPADLQDPGRFWPVVWVPLAVGLVVVWLVGRSRFGTTLEGIRENEERMRFSGYNTFLPRLAAFVLSGLLASLGGALFALNAAYVSPDLLGFAQAGDSLIAAMVGGLGTLAGPLVGTALYVWGESRLNSGANLPLYTGVALIVVLVFLPGGITGTLQRLWKRVKR</sequence>
<dbReference type="PROSITE" id="PS51318">
    <property type="entry name" value="TAT"/>
    <property type="match status" value="1"/>
</dbReference>
<organism evidence="7 8">
    <name type="scientific">Parafrankia irregularis</name>
    <dbReference type="NCBI Taxonomy" id="795642"/>
    <lineage>
        <taxon>Bacteria</taxon>
        <taxon>Bacillati</taxon>
        <taxon>Actinomycetota</taxon>
        <taxon>Actinomycetes</taxon>
        <taxon>Frankiales</taxon>
        <taxon>Frankiaceae</taxon>
        <taxon>Parafrankia</taxon>
    </lineage>
</organism>
<dbReference type="GO" id="GO:0005886">
    <property type="term" value="C:plasma membrane"/>
    <property type="evidence" value="ECO:0007669"/>
    <property type="project" value="UniProtKB-SubCell"/>
</dbReference>
<feature type="transmembrane region" description="Helical" evidence="6">
    <location>
        <begin position="53"/>
        <end position="73"/>
    </location>
</feature>
<feature type="transmembrane region" description="Helical" evidence="6">
    <location>
        <begin position="310"/>
        <end position="329"/>
    </location>
</feature>
<keyword evidence="3 6" id="KW-0812">Transmembrane</keyword>
<dbReference type="CDD" id="cd06581">
    <property type="entry name" value="TM_PBP1_LivM_like"/>
    <property type="match status" value="1"/>
</dbReference>
<gene>
    <name evidence="7" type="ORF">Ga0074812_10857</name>
</gene>
<feature type="transmembrane region" description="Helical" evidence="6">
    <location>
        <begin position="109"/>
        <end position="128"/>
    </location>
</feature>
<feature type="transmembrane region" description="Helical" evidence="6">
    <location>
        <begin position="276"/>
        <end position="298"/>
    </location>
</feature>
<dbReference type="AlphaFoldDB" id="A0A0S4QLQ5"/>
<name>A0A0S4QLQ5_9ACTN</name>
<reference evidence="8" key="1">
    <citation type="submission" date="2015-11" db="EMBL/GenBank/DDBJ databases">
        <authorList>
            <person name="Varghese N."/>
        </authorList>
    </citation>
    <scope>NUCLEOTIDE SEQUENCE [LARGE SCALE GENOMIC DNA]</scope>
    <source>
        <strain evidence="8">DSM 45899</strain>
    </source>
</reference>
<dbReference type="InterPro" id="IPR001851">
    <property type="entry name" value="ABC_transp_permease"/>
</dbReference>
<accession>A0A0S4QLQ5</accession>
<dbReference type="GO" id="GO:0015658">
    <property type="term" value="F:branched-chain amino acid transmembrane transporter activity"/>
    <property type="evidence" value="ECO:0007669"/>
    <property type="project" value="InterPro"/>
</dbReference>
<dbReference type="InterPro" id="IPR006311">
    <property type="entry name" value="TAT_signal"/>
</dbReference>
<protein>
    <submittedName>
        <fullName evidence="7">Branched-chain amino acid transport system permease protein</fullName>
    </submittedName>
</protein>
<feature type="transmembrane region" description="Helical" evidence="6">
    <location>
        <begin position="85"/>
        <end position="103"/>
    </location>
</feature>
<dbReference type="PANTHER" id="PTHR30482:SF17">
    <property type="entry name" value="ABC TRANSPORTER ATP-BINDING PROTEIN"/>
    <property type="match status" value="1"/>
</dbReference>
<evidence type="ECO:0000256" key="6">
    <source>
        <dbReference type="SAM" id="Phobius"/>
    </source>
</evidence>
<dbReference type="Proteomes" id="UP000198802">
    <property type="component" value="Unassembled WGS sequence"/>
</dbReference>
<keyword evidence="8" id="KW-1185">Reference proteome</keyword>
<evidence type="ECO:0000256" key="5">
    <source>
        <dbReference type="ARBA" id="ARBA00023136"/>
    </source>
</evidence>
<keyword evidence="5 6" id="KW-0472">Membrane</keyword>
<proteinExistence type="predicted"/>